<keyword evidence="2" id="KW-0812">Transmembrane</keyword>
<organism evidence="4 5">
    <name type="scientific">Mycobacterium lehmannii</name>
    <dbReference type="NCBI Taxonomy" id="2048550"/>
    <lineage>
        <taxon>Bacteria</taxon>
        <taxon>Bacillati</taxon>
        <taxon>Actinomycetota</taxon>
        <taxon>Actinomycetes</taxon>
        <taxon>Mycobacteriales</taxon>
        <taxon>Mycobacteriaceae</taxon>
        <taxon>Mycobacterium</taxon>
    </lineage>
</organism>
<gene>
    <name evidence="4" type="ORF">AU192_23615</name>
</gene>
<dbReference type="GO" id="GO:0005576">
    <property type="term" value="C:extracellular region"/>
    <property type="evidence" value="ECO:0007669"/>
    <property type="project" value="TreeGrafter"/>
</dbReference>
<accession>A0A101A4D3</accession>
<keyword evidence="5" id="KW-1185">Reference proteome</keyword>
<evidence type="ECO:0000313" key="4">
    <source>
        <dbReference type="EMBL" id="KUI13158.1"/>
    </source>
</evidence>
<evidence type="ECO:0000256" key="1">
    <source>
        <dbReference type="SAM" id="MobiDB-lite"/>
    </source>
</evidence>
<reference evidence="4 5" key="1">
    <citation type="submission" date="2016-01" db="EMBL/GenBank/DDBJ databases">
        <authorList>
            <consortium name="TB Trials Study Group"/>
            <person name="Sutton G."/>
            <person name="Brinkac L."/>
            <person name="Sanka R."/>
            <person name="Adams M."/>
            <person name="Lau E.L."/>
            <person name="Macaden R."/>
            <person name="Grewal H.M.S."/>
        </authorList>
    </citation>
    <scope>NUCLEOTIDE SEQUENCE [LARGE SCALE GENOMIC DNA]</scope>
    <source>
        <strain evidence="4 5">IS-1744</strain>
    </source>
</reference>
<keyword evidence="2" id="KW-1133">Transmembrane helix</keyword>
<dbReference type="Pfam" id="PF02470">
    <property type="entry name" value="MlaD"/>
    <property type="match status" value="1"/>
</dbReference>
<name>A0A101A4D3_9MYCO</name>
<comment type="caution">
    <text evidence="4">The sequence shown here is derived from an EMBL/GenBank/DDBJ whole genome shotgun (WGS) entry which is preliminary data.</text>
</comment>
<protein>
    <submittedName>
        <fullName evidence="4">Mammalian cell entry protein</fullName>
    </submittedName>
</protein>
<feature type="transmembrane region" description="Helical" evidence="2">
    <location>
        <begin position="21"/>
        <end position="41"/>
    </location>
</feature>
<feature type="compositionally biased region" description="Low complexity" evidence="1">
    <location>
        <begin position="370"/>
        <end position="379"/>
    </location>
</feature>
<dbReference type="RefSeq" id="WP_064398130.1">
    <property type="nucleotide sequence ID" value="NZ_LQIR01000032.1"/>
</dbReference>
<dbReference type="PANTHER" id="PTHR33371">
    <property type="entry name" value="INTERMEMBRANE PHOSPHOLIPID TRANSPORT SYSTEM BINDING PROTEIN MLAD-RELATED"/>
    <property type="match status" value="1"/>
</dbReference>
<feature type="domain" description="Mce/MlaD" evidence="3">
    <location>
        <begin position="52"/>
        <end position="126"/>
    </location>
</feature>
<evidence type="ECO:0000313" key="5">
    <source>
        <dbReference type="Proteomes" id="UP000053707"/>
    </source>
</evidence>
<dbReference type="PANTHER" id="PTHR33371:SF16">
    <property type="entry name" value="MCE-FAMILY PROTEIN MCE3F"/>
    <property type="match status" value="1"/>
</dbReference>
<dbReference type="Proteomes" id="UP000053707">
    <property type="component" value="Unassembled WGS sequence"/>
</dbReference>
<feature type="region of interest" description="Disordered" evidence="1">
    <location>
        <begin position="364"/>
        <end position="416"/>
    </location>
</feature>
<dbReference type="EMBL" id="LQIR01000032">
    <property type="protein sequence ID" value="KUI13158.1"/>
    <property type="molecule type" value="Genomic_DNA"/>
</dbReference>
<proteinExistence type="predicted"/>
<dbReference type="InterPro" id="IPR052336">
    <property type="entry name" value="MlaD_Phospholipid_Transporter"/>
</dbReference>
<evidence type="ECO:0000259" key="3">
    <source>
        <dbReference type="Pfam" id="PF02470"/>
    </source>
</evidence>
<dbReference type="InterPro" id="IPR003399">
    <property type="entry name" value="Mce/MlaD"/>
</dbReference>
<evidence type="ECO:0000256" key="2">
    <source>
        <dbReference type="SAM" id="Phobius"/>
    </source>
</evidence>
<sequence>MIAGAADRIVGLVRLGYRRRAWLSALALVMTLVVATAYLLFGALQVNPLASTYRLTVELPASAGLLPNQDVTLRGVRIGRVERLDLTPSGVNAVVTVDSTTQIPKSSDVRVSGLSPAGEQYIDFVPEEQTGPFLADGAVVGQGRATIPVSLAELLANADGALAQADTEKLELIRRELSLSEAGPQKLADIVDGGTFLLSTLDSVLPETSSLLRTSQVVFTLVADKNPGIEVASDNLSESFTGINKMRDGYRRLTDQTPGVLNHVDNLFIDNSDTMVQLLGNLSTTSRLLYLRVPALNALFPKHRTSVLDALGAAMHSGGLWGTAEIYPRYTCDYGTPKLPPSNADYPEPFMYTYCRDDHPGVLVRGAKNAPRPAGDDTAGPPPGADLGRQMDPTPKGRYTIPTPYGGPTLPIEPPR</sequence>
<keyword evidence="2" id="KW-0472">Membrane</keyword>
<dbReference type="AlphaFoldDB" id="A0A101A4D3"/>